<dbReference type="RefSeq" id="WP_134015177.1">
    <property type="nucleotide sequence ID" value="NZ_SOBH01000003.1"/>
</dbReference>
<comment type="function">
    <text evidence="1 10">Controls the rotational direction of flagella during chemotaxis.</text>
</comment>
<keyword evidence="8 10" id="KW-1133">Transmembrane helix</keyword>
<sequence>MTDETQELPKKKGKAGLVIGLVLAILGGGGGFFAVYSGMILAPEIGHKTEAAHDVTEPLPAISFVPINPIVVTVGRSGNRQLRFRAELEVAPERTEDVALLMPRILDVLNGYLRAVDLSELENPASLIRLRAQMLRRVQIVTGTGHVRDLLITEFVFS</sequence>
<keyword evidence="11" id="KW-0966">Cell projection</keyword>
<evidence type="ECO:0000313" key="11">
    <source>
        <dbReference type="EMBL" id="TDT73868.1"/>
    </source>
</evidence>
<keyword evidence="4" id="KW-1003">Cell membrane</keyword>
<proteinExistence type="inferred from homology"/>
<comment type="subcellular location">
    <subcellularLocation>
        <location evidence="10">Cell inner membrane</location>
    </subcellularLocation>
    <subcellularLocation>
        <location evidence="2">Cell membrane</location>
        <topology evidence="2">Single-pass membrane protein</topology>
    </subcellularLocation>
</comment>
<evidence type="ECO:0000256" key="8">
    <source>
        <dbReference type="ARBA" id="ARBA00022989"/>
    </source>
</evidence>
<dbReference type="GO" id="GO:0005886">
    <property type="term" value="C:plasma membrane"/>
    <property type="evidence" value="ECO:0007669"/>
    <property type="project" value="UniProtKB-SubCell"/>
</dbReference>
<evidence type="ECO:0000256" key="3">
    <source>
        <dbReference type="ARBA" id="ARBA00008281"/>
    </source>
</evidence>
<dbReference type="GO" id="GO:0006935">
    <property type="term" value="P:chemotaxis"/>
    <property type="evidence" value="ECO:0007669"/>
    <property type="project" value="UniProtKB-KW"/>
</dbReference>
<evidence type="ECO:0000256" key="10">
    <source>
        <dbReference type="RuleBase" id="RU364125"/>
    </source>
</evidence>
<keyword evidence="7 10" id="KW-0283">Flagellar rotation</keyword>
<evidence type="ECO:0000256" key="7">
    <source>
        <dbReference type="ARBA" id="ARBA00022779"/>
    </source>
</evidence>
<keyword evidence="12" id="KW-1185">Reference proteome</keyword>
<dbReference type="AlphaFoldDB" id="A0A4R7LE37"/>
<organism evidence="11 12">
    <name type="scientific">Litoreibacter halocynthiae</name>
    <dbReference type="NCBI Taxonomy" id="1242689"/>
    <lineage>
        <taxon>Bacteria</taxon>
        <taxon>Pseudomonadati</taxon>
        <taxon>Pseudomonadota</taxon>
        <taxon>Alphaproteobacteria</taxon>
        <taxon>Rhodobacterales</taxon>
        <taxon>Roseobacteraceae</taxon>
        <taxon>Litoreibacter</taxon>
    </lineage>
</organism>
<evidence type="ECO:0000256" key="2">
    <source>
        <dbReference type="ARBA" id="ARBA00004162"/>
    </source>
</evidence>
<keyword evidence="6 10" id="KW-0812">Transmembrane</keyword>
<evidence type="ECO:0000313" key="12">
    <source>
        <dbReference type="Proteomes" id="UP000294563"/>
    </source>
</evidence>
<accession>A0A4R7LE37</accession>
<dbReference type="GO" id="GO:0009425">
    <property type="term" value="C:bacterial-type flagellum basal body"/>
    <property type="evidence" value="ECO:0007669"/>
    <property type="project" value="InterPro"/>
</dbReference>
<keyword evidence="5 10" id="KW-0145">Chemotaxis</keyword>
<keyword evidence="11" id="KW-0969">Cilium</keyword>
<reference evidence="11 12" key="1">
    <citation type="submission" date="2019-03" db="EMBL/GenBank/DDBJ databases">
        <title>Genomic Encyclopedia of Archaeal and Bacterial Type Strains, Phase II (KMG-II): from individual species to whole genera.</title>
        <authorList>
            <person name="Goeker M."/>
        </authorList>
    </citation>
    <scope>NUCLEOTIDE SEQUENCE [LARGE SCALE GENOMIC DNA]</scope>
    <source>
        <strain evidence="11 12">DSM 29467</strain>
    </source>
</reference>
<comment type="caution">
    <text evidence="11">The sequence shown here is derived from an EMBL/GenBank/DDBJ whole genome shotgun (WGS) entry which is preliminary data.</text>
</comment>
<dbReference type="PANTHER" id="PTHR35091">
    <property type="entry name" value="FLAGELLAR PROTEIN FLIL"/>
    <property type="match status" value="1"/>
</dbReference>
<dbReference type="Pfam" id="PF03748">
    <property type="entry name" value="FliL"/>
    <property type="match status" value="1"/>
</dbReference>
<evidence type="ECO:0000256" key="9">
    <source>
        <dbReference type="ARBA" id="ARBA00023136"/>
    </source>
</evidence>
<dbReference type="InterPro" id="IPR005503">
    <property type="entry name" value="FliL"/>
</dbReference>
<dbReference type="Proteomes" id="UP000294563">
    <property type="component" value="Unassembled WGS sequence"/>
</dbReference>
<protein>
    <recommendedName>
        <fullName evidence="10">Flagellar protein FliL</fullName>
    </recommendedName>
</protein>
<keyword evidence="9 10" id="KW-0472">Membrane</keyword>
<comment type="similarity">
    <text evidence="3 10">Belongs to the FliL family.</text>
</comment>
<gene>
    <name evidence="11" type="ORF">BDE40_2646</name>
</gene>
<keyword evidence="10" id="KW-0997">Cell inner membrane</keyword>
<keyword evidence="11" id="KW-0282">Flagellum</keyword>
<evidence type="ECO:0000256" key="5">
    <source>
        <dbReference type="ARBA" id="ARBA00022500"/>
    </source>
</evidence>
<evidence type="ECO:0000256" key="1">
    <source>
        <dbReference type="ARBA" id="ARBA00002254"/>
    </source>
</evidence>
<dbReference type="PANTHER" id="PTHR35091:SF2">
    <property type="entry name" value="FLAGELLAR PROTEIN FLIL"/>
    <property type="match status" value="1"/>
</dbReference>
<evidence type="ECO:0000256" key="6">
    <source>
        <dbReference type="ARBA" id="ARBA00022692"/>
    </source>
</evidence>
<evidence type="ECO:0000256" key="4">
    <source>
        <dbReference type="ARBA" id="ARBA00022475"/>
    </source>
</evidence>
<dbReference type="GO" id="GO:0071978">
    <property type="term" value="P:bacterial-type flagellum-dependent swarming motility"/>
    <property type="evidence" value="ECO:0007669"/>
    <property type="project" value="TreeGrafter"/>
</dbReference>
<feature type="transmembrane region" description="Helical" evidence="10">
    <location>
        <begin position="15"/>
        <end position="36"/>
    </location>
</feature>
<dbReference type="EMBL" id="SOBH01000003">
    <property type="protein sequence ID" value="TDT73868.1"/>
    <property type="molecule type" value="Genomic_DNA"/>
</dbReference>
<dbReference type="OrthoDB" id="7619358at2"/>
<name>A0A4R7LE37_9RHOB</name>